<organism evidence="2 3">
    <name type="scientific">Phytophthora cactorum</name>
    <dbReference type="NCBI Taxonomy" id="29920"/>
    <lineage>
        <taxon>Eukaryota</taxon>
        <taxon>Sar</taxon>
        <taxon>Stramenopiles</taxon>
        <taxon>Oomycota</taxon>
        <taxon>Peronosporomycetes</taxon>
        <taxon>Peronosporales</taxon>
        <taxon>Peronosporaceae</taxon>
        <taxon>Phytophthora</taxon>
    </lineage>
</organism>
<dbReference type="EMBL" id="RCMV01000566">
    <property type="protein sequence ID" value="KAG3215320.1"/>
    <property type="molecule type" value="Genomic_DNA"/>
</dbReference>
<proteinExistence type="predicted"/>
<dbReference type="AlphaFoldDB" id="A0A8T1HS63"/>
<dbReference type="Proteomes" id="UP000736787">
    <property type="component" value="Unassembled WGS sequence"/>
</dbReference>
<sequence>MVGSPSSSLANERALVVLSRQRSSPFPNSHSSQPTDTRMWVNGDYRGVWTKHIL</sequence>
<gene>
    <name evidence="1" type="ORF">PC117_g6879</name>
    <name evidence="2" type="ORF">PC129_g13803</name>
</gene>
<evidence type="ECO:0000313" key="2">
    <source>
        <dbReference type="EMBL" id="KAG3215320.1"/>
    </source>
</evidence>
<reference evidence="2" key="1">
    <citation type="submission" date="2018-05" db="EMBL/GenBank/DDBJ databases">
        <title>Effector identification in a new, highly contiguous assembly of the strawberry crown rot pathogen Phytophthora cactorum.</title>
        <authorList>
            <person name="Armitage A.D."/>
            <person name="Nellist C.F."/>
            <person name="Bates H."/>
            <person name="Vickerstaff R.J."/>
            <person name="Harrison R.J."/>
        </authorList>
    </citation>
    <scope>NUCLEOTIDE SEQUENCE</scope>
    <source>
        <strain evidence="1">4040</strain>
        <strain evidence="2">P421</strain>
    </source>
</reference>
<dbReference type="EMBL" id="RCMK01000135">
    <property type="protein sequence ID" value="KAG2947333.1"/>
    <property type="molecule type" value="Genomic_DNA"/>
</dbReference>
<protein>
    <submittedName>
        <fullName evidence="2">Uncharacterized protein</fullName>
    </submittedName>
</protein>
<accession>A0A8T1HS63</accession>
<name>A0A8T1HS63_9STRA</name>
<evidence type="ECO:0000313" key="1">
    <source>
        <dbReference type="EMBL" id="KAG2947333.1"/>
    </source>
</evidence>
<evidence type="ECO:0000313" key="3">
    <source>
        <dbReference type="Proteomes" id="UP000760860"/>
    </source>
</evidence>
<comment type="caution">
    <text evidence="2">The sequence shown here is derived from an EMBL/GenBank/DDBJ whole genome shotgun (WGS) entry which is preliminary data.</text>
</comment>
<dbReference type="Proteomes" id="UP000760860">
    <property type="component" value="Unassembled WGS sequence"/>
</dbReference>